<dbReference type="OrthoDB" id="4424523at2759"/>
<accession>A0A8H6QC98</accession>
<reference evidence="2" key="1">
    <citation type="submission" date="2020-06" db="EMBL/GenBank/DDBJ databases">
        <title>Draft genome sequences of strains closely related to Aspergillus parafelis and Aspergillus hiratsukae.</title>
        <authorList>
            <person name="Dos Santos R.A.C."/>
            <person name="Rivero-Menendez O."/>
            <person name="Steenwyk J.L."/>
            <person name="Mead M.E."/>
            <person name="Goldman G.H."/>
            <person name="Alastruey-Izquierdo A."/>
            <person name="Rokas A."/>
        </authorList>
    </citation>
    <scope>NUCLEOTIDE SEQUENCE</scope>
    <source>
        <strain evidence="2">CNM-CM5623</strain>
    </source>
</reference>
<gene>
    <name evidence="2" type="ORF">CNMCM5623_002514</name>
</gene>
<dbReference type="AlphaFoldDB" id="A0A8H6QC98"/>
<dbReference type="Proteomes" id="UP000654922">
    <property type="component" value="Unassembled WGS sequence"/>
</dbReference>
<protein>
    <submittedName>
        <fullName evidence="2">Uncharacterized protein</fullName>
    </submittedName>
</protein>
<proteinExistence type="predicted"/>
<sequence length="144" mass="16252">MQNEDTHRPPAEEEDALCRSACGRSMSELIANAIHNGDAPTYNEAHLLTASDRIVFSIWMRSLAIARRGQIVHLVGRAGPLKVHIKHIAPTLFARLTQRDLPGEAKRRPYRHISELELLHQAARHSRNTEGEPDGIWPPPARYM</sequence>
<evidence type="ECO:0000313" key="2">
    <source>
        <dbReference type="EMBL" id="KAF7169998.1"/>
    </source>
</evidence>
<dbReference type="EMBL" id="JACBAE010001227">
    <property type="protein sequence ID" value="KAF7169998.1"/>
    <property type="molecule type" value="Genomic_DNA"/>
</dbReference>
<evidence type="ECO:0000313" key="3">
    <source>
        <dbReference type="Proteomes" id="UP000654922"/>
    </source>
</evidence>
<name>A0A8H6QC98_9EURO</name>
<evidence type="ECO:0000256" key="1">
    <source>
        <dbReference type="SAM" id="MobiDB-lite"/>
    </source>
</evidence>
<feature type="region of interest" description="Disordered" evidence="1">
    <location>
        <begin position="123"/>
        <end position="144"/>
    </location>
</feature>
<organism evidence="2 3">
    <name type="scientific">Aspergillus felis</name>
    <dbReference type="NCBI Taxonomy" id="1287682"/>
    <lineage>
        <taxon>Eukaryota</taxon>
        <taxon>Fungi</taxon>
        <taxon>Dikarya</taxon>
        <taxon>Ascomycota</taxon>
        <taxon>Pezizomycotina</taxon>
        <taxon>Eurotiomycetes</taxon>
        <taxon>Eurotiomycetidae</taxon>
        <taxon>Eurotiales</taxon>
        <taxon>Aspergillaceae</taxon>
        <taxon>Aspergillus</taxon>
        <taxon>Aspergillus subgen. Fumigati</taxon>
    </lineage>
</organism>
<comment type="caution">
    <text evidence="2">The sequence shown here is derived from an EMBL/GenBank/DDBJ whole genome shotgun (WGS) entry which is preliminary data.</text>
</comment>